<dbReference type="AlphaFoldDB" id="A0A7X5HX93"/>
<keyword evidence="21" id="KW-1185">Reference proteome</keyword>
<comment type="caution">
    <text evidence="20">The sequence shown here is derived from an EMBL/GenBank/DDBJ whole genome shotgun (WGS) entry which is preliminary data.</text>
</comment>
<comment type="catalytic activity">
    <reaction evidence="1">
        <text>adenosylcob(III)inamide + ATP = adenosylcob(III)inamide phosphate + ADP + H(+)</text>
        <dbReference type="Rhea" id="RHEA:15769"/>
        <dbReference type="ChEBI" id="CHEBI:2480"/>
        <dbReference type="ChEBI" id="CHEBI:15378"/>
        <dbReference type="ChEBI" id="CHEBI:30616"/>
        <dbReference type="ChEBI" id="CHEBI:58502"/>
        <dbReference type="ChEBI" id="CHEBI:456216"/>
        <dbReference type="EC" id="2.7.1.156"/>
    </reaction>
</comment>
<dbReference type="PANTHER" id="PTHR34848:SF1">
    <property type="entry name" value="BIFUNCTIONAL ADENOSYLCOBALAMIN BIOSYNTHESIS PROTEIN COBU"/>
    <property type="match status" value="1"/>
</dbReference>
<dbReference type="PIRSF" id="PIRSF006135">
    <property type="entry name" value="CobU"/>
    <property type="match status" value="1"/>
</dbReference>
<dbReference type="EMBL" id="JAAEEH010000035">
    <property type="protein sequence ID" value="NDL68353.1"/>
    <property type="molecule type" value="Genomic_DNA"/>
</dbReference>
<evidence type="ECO:0000256" key="10">
    <source>
        <dbReference type="ARBA" id="ARBA00022573"/>
    </source>
</evidence>
<evidence type="ECO:0000256" key="12">
    <source>
        <dbReference type="ARBA" id="ARBA00022741"/>
    </source>
</evidence>
<sequence length="176" mass="19508">MFILIAGGAASGKSELAEGICQKLCGGTKLYIATMDIPDHESELRVWRHREMRKGKDFDTLESPLCDRVDWEQVSLYGTVLLECMSNLLANEMFIGKKTSENATDDIIDYIRKLKRSVSNMIVVSNDVFGDMAGLDSFTVSYSKAIAEININLAEEADAVIESVYGIPVFRKGDVI</sequence>
<dbReference type="SUPFAM" id="SSF52540">
    <property type="entry name" value="P-loop containing nucleoside triphosphate hydrolases"/>
    <property type="match status" value="1"/>
</dbReference>
<comment type="pathway">
    <text evidence="5">Cofactor biosynthesis; adenosylcobalamin biosynthesis; adenosylcobalamin from cob(II)yrinate a,c-diamide: step 6/7.</text>
</comment>
<evidence type="ECO:0000256" key="8">
    <source>
        <dbReference type="ARBA" id="ARBA00012016"/>
    </source>
</evidence>
<evidence type="ECO:0000256" key="5">
    <source>
        <dbReference type="ARBA" id="ARBA00004692"/>
    </source>
</evidence>
<evidence type="ECO:0000256" key="4">
    <source>
        <dbReference type="ARBA" id="ARBA00003889"/>
    </source>
</evidence>
<evidence type="ECO:0000256" key="17">
    <source>
        <dbReference type="ARBA" id="ARBA00030571"/>
    </source>
</evidence>
<proteinExistence type="inferred from homology"/>
<feature type="binding site" evidence="19">
    <location>
        <begin position="50"/>
        <end position="53"/>
    </location>
    <ligand>
        <name>GTP</name>
        <dbReference type="ChEBI" id="CHEBI:37565"/>
    </ligand>
</feature>
<evidence type="ECO:0000256" key="15">
    <source>
        <dbReference type="ARBA" id="ARBA00023134"/>
    </source>
</evidence>
<gene>
    <name evidence="20" type="ORF">GXN74_11435</name>
</gene>
<dbReference type="EC" id="2.7.7.62" evidence="9"/>
<evidence type="ECO:0000256" key="16">
    <source>
        <dbReference type="ARBA" id="ARBA00029570"/>
    </source>
</evidence>
<keyword evidence="11" id="KW-0808">Transferase</keyword>
<name>A0A7X5HX93_9FIRM</name>
<comment type="catalytic activity">
    <reaction evidence="2">
        <text>adenosylcob(III)inamide phosphate + GTP + H(+) = adenosylcob(III)inamide-GDP + diphosphate</text>
        <dbReference type="Rhea" id="RHEA:22712"/>
        <dbReference type="ChEBI" id="CHEBI:15378"/>
        <dbReference type="ChEBI" id="CHEBI:33019"/>
        <dbReference type="ChEBI" id="CHEBI:37565"/>
        <dbReference type="ChEBI" id="CHEBI:58502"/>
        <dbReference type="ChEBI" id="CHEBI:60487"/>
        <dbReference type="EC" id="2.7.7.62"/>
    </reaction>
</comment>
<keyword evidence="15 19" id="KW-0342">GTP-binding</keyword>
<dbReference type="GO" id="GO:0009236">
    <property type="term" value="P:cobalamin biosynthetic process"/>
    <property type="evidence" value="ECO:0007669"/>
    <property type="project" value="UniProtKB-UniPathway"/>
</dbReference>
<dbReference type="InterPro" id="IPR003203">
    <property type="entry name" value="CobU/CobP"/>
</dbReference>
<keyword evidence="13 20" id="KW-0418">Kinase</keyword>
<accession>A0A7X5HX93</accession>
<dbReference type="Proteomes" id="UP000461585">
    <property type="component" value="Unassembled WGS sequence"/>
</dbReference>
<dbReference type="GO" id="GO:0043752">
    <property type="term" value="F:adenosylcobinamide kinase activity"/>
    <property type="evidence" value="ECO:0007669"/>
    <property type="project" value="UniProtKB-EC"/>
</dbReference>
<dbReference type="InterPro" id="IPR027417">
    <property type="entry name" value="P-loop_NTPase"/>
</dbReference>
<comment type="catalytic activity">
    <reaction evidence="3">
        <text>adenosylcob(III)inamide + GTP = adenosylcob(III)inamide phosphate + GDP + H(+)</text>
        <dbReference type="Rhea" id="RHEA:15765"/>
        <dbReference type="ChEBI" id="CHEBI:2480"/>
        <dbReference type="ChEBI" id="CHEBI:15378"/>
        <dbReference type="ChEBI" id="CHEBI:37565"/>
        <dbReference type="ChEBI" id="CHEBI:58189"/>
        <dbReference type="ChEBI" id="CHEBI:58502"/>
        <dbReference type="EC" id="2.7.1.156"/>
    </reaction>
</comment>
<dbReference type="PANTHER" id="PTHR34848">
    <property type="match status" value="1"/>
</dbReference>
<dbReference type="Pfam" id="PF02283">
    <property type="entry name" value="CobU"/>
    <property type="match status" value="1"/>
</dbReference>
<comment type="pathway">
    <text evidence="6">Cofactor biosynthesis; adenosylcobalamin biosynthesis; adenosylcobalamin from cob(II)yrinate a,c-diamide: step 5/7.</text>
</comment>
<evidence type="ECO:0000256" key="9">
    <source>
        <dbReference type="ARBA" id="ARBA00012523"/>
    </source>
</evidence>
<evidence type="ECO:0000256" key="18">
    <source>
        <dbReference type="PIRSR" id="PIRSR006135-1"/>
    </source>
</evidence>
<protein>
    <recommendedName>
        <fullName evidence="16">Adenosylcobinamide kinase</fullName>
        <ecNumber evidence="8">2.7.1.156</ecNumber>
        <ecNumber evidence="9">2.7.7.62</ecNumber>
    </recommendedName>
    <alternativeName>
        <fullName evidence="17">Adenosylcobinamide-phosphate guanylyltransferase</fullName>
    </alternativeName>
</protein>
<keyword evidence="14" id="KW-0067">ATP-binding</keyword>
<evidence type="ECO:0000256" key="1">
    <source>
        <dbReference type="ARBA" id="ARBA00000312"/>
    </source>
</evidence>
<comment type="function">
    <text evidence="4">Catalyzes ATP-dependent phosphorylation of adenosylcobinamide and addition of GMP to adenosylcobinamide phosphate.</text>
</comment>
<evidence type="ECO:0000313" key="21">
    <source>
        <dbReference type="Proteomes" id="UP000461585"/>
    </source>
</evidence>
<feature type="binding site" evidence="19">
    <location>
        <position position="62"/>
    </location>
    <ligand>
        <name>GTP</name>
        <dbReference type="ChEBI" id="CHEBI:37565"/>
    </ligand>
</feature>
<dbReference type="GO" id="GO:0005524">
    <property type="term" value="F:ATP binding"/>
    <property type="evidence" value="ECO:0007669"/>
    <property type="project" value="UniProtKB-KW"/>
</dbReference>
<reference evidence="20 21" key="1">
    <citation type="submission" date="2020-01" db="EMBL/GenBank/DDBJ databases">
        <title>Anaeroalcalibacter tamaniensis gen. nov., sp. nov., moderately halophilic strictly anaerobic fermenter bacterium from mud volcano of Taman peninsula.</title>
        <authorList>
            <person name="Frolova A."/>
            <person name="Merkel A.Y."/>
            <person name="Slobodkin A.I."/>
        </authorList>
    </citation>
    <scope>NUCLEOTIDE SEQUENCE [LARGE SCALE GENOMIC DNA]</scope>
    <source>
        <strain evidence="20 21">F-3ap</strain>
    </source>
</reference>
<evidence type="ECO:0000256" key="13">
    <source>
        <dbReference type="ARBA" id="ARBA00022777"/>
    </source>
</evidence>
<keyword evidence="12 19" id="KW-0547">Nucleotide-binding</keyword>
<comment type="similarity">
    <text evidence="7">Belongs to the CobU/CobP family.</text>
</comment>
<feature type="binding site" evidence="19">
    <location>
        <position position="83"/>
    </location>
    <ligand>
        <name>GTP</name>
        <dbReference type="ChEBI" id="CHEBI:37565"/>
    </ligand>
</feature>
<evidence type="ECO:0000256" key="11">
    <source>
        <dbReference type="ARBA" id="ARBA00022679"/>
    </source>
</evidence>
<dbReference type="RefSeq" id="WP_162371077.1">
    <property type="nucleotide sequence ID" value="NZ_JAAEEH010000035.1"/>
</dbReference>
<dbReference type="UniPathway" id="UPA00148">
    <property type="reaction ID" value="UER00236"/>
</dbReference>
<evidence type="ECO:0000256" key="7">
    <source>
        <dbReference type="ARBA" id="ARBA00007490"/>
    </source>
</evidence>
<evidence type="ECO:0000256" key="2">
    <source>
        <dbReference type="ARBA" id="ARBA00000711"/>
    </source>
</evidence>
<evidence type="ECO:0000256" key="14">
    <source>
        <dbReference type="ARBA" id="ARBA00022840"/>
    </source>
</evidence>
<dbReference type="GO" id="GO:0008820">
    <property type="term" value="F:cobinamide phosphate guanylyltransferase activity"/>
    <property type="evidence" value="ECO:0007669"/>
    <property type="project" value="UniProtKB-EC"/>
</dbReference>
<dbReference type="Gene3D" id="3.40.50.300">
    <property type="entry name" value="P-loop containing nucleotide triphosphate hydrolases"/>
    <property type="match status" value="1"/>
</dbReference>
<keyword evidence="10" id="KW-0169">Cobalamin biosynthesis</keyword>
<evidence type="ECO:0000256" key="19">
    <source>
        <dbReference type="PIRSR" id="PIRSR006135-2"/>
    </source>
</evidence>
<evidence type="ECO:0000256" key="6">
    <source>
        <dbReference type="ARBA" id="ARBA00005159"/>
    </source>
</evidence>
<feature type="binding site" evidence="19">
    <location>
        <begin position="7"/>
        <end position="14"/>
    </location>
    <ligand>
        <name>GTP</name>
        <dbReference type="ChEBI" id="CHEBI:37565"/>
    </ligand>
</feature>
<evidence type="ECO:0000256" key="3">
    <source>
        <dbReference type="ARBA" id="ARBA00001522"/>
    </source>
</evidence>
<dbReference type="EC" id="2.7.1.156" evidence="8"/>
<organism evidence="20 21">
    <name type="scientific">Anaerotalea alkaliphila</name>
    <dbReference type="NCBI Taxonomy" id="2662126"/>
    <lineage>
        <taxon>Bacteria</taxon>
        <taxon>Bacillati</taxon>
        <taxon>Bacillota</taxon>
        <taxon>Clostridia</taxon>
        <taxon>Eubacteriales</taxon>
        <taxon>Anaerotalea</taxon>
    </lineage>
</organism>
<dbReference type="GO" id="GO:0005525">
    <property type="term" value="F:GTP binding"/>
    <property type="evidence" value="ECO:0007669"/>
    <property type="project" value="UniProtKB-KW"/>
</dbReference>
<evidence type="ECO:0000313" key="20">
    <source>
        <dbReference type="EMBL" id="NDL68353.1"/>
    </source>
</evidence>
<feature type="active site" description="GMP-histidine intermediate" evidence="18">
    <location>
        <position position="49"/>
    </location>
</feature>